<name>A0A4Z2GXR1_9TELE</name>
<dbReference type="EMBL" id="SRLO01000394">
    <property type="protein sequence ID" value="TNN57895.1"/>
    <property type="molecule type" value="Genomic_DNA"/>
</dbReference>
<gene>
    <name evidence="2" type="ORF">EYF80_031894</name>
</gene>
<evidence type="ECO:0000313" key="3">
    <source>
        <dbReference type="Proteomes" id="UP000314294"/>
    </source>
</evidence>
<keyword evidence="3" id="KW-1185">Reference proteome</keyword>
<reference evidence="2 3" key="1">
    <citation type="submission" date="2019-03" db="EMBL/GenBank/DDBJ databases">
        <title>First draft genome of Liparis tanakae, snailfish: a comprehensive survey of snailfish specific genes.</title>
        <authorList>
            <person name="Kim W."/>
            <person name="Song I."/>
            <person name="Jeong J.-H."/>
            <person name="Kim D."/>
            <person name="Kim S."/>
            <person name="Ryu S."/>
            <person name="Song J.Y."/>
            <person name="Lee S.K."/>
        </authorList>
    </citation>
    <scope>NUCLEOTIDE SEQUENCE [LARGE SCALE GENOMIC DNA]</scope>
    <source>
        <tissue evidence="2">Muscle</tissue>
    </source>
</reference>
<protein>
    <submittedName>
        <fullName evidence="2">Uncharacterized protein</fullName>
    </submittedName>
</protein>
<sequence length="63" mass="6920">MSSLTGRIHVSPTSPSKHLLLPLVSARSGNTQANRECGGRQEPMASQHPVRDRERSKPINHAH</sequence>
<comment type="caution">
    <text evidence="2">The sequence shown here is derived from an EMBL/GenBank/DDBJ whole genome shotgun (WGS) entry which is preliminary data.</text>
</comment>
<feature type="compositionally biased region" description="Polar residues" evidence="1">
    <location>
        <begin position="1"/>
        <end position="16"/>
    </location>
</feature>
<accession>A0A4Z2GXR1</accession>
<dbReference type="Proteomes" id="UP000314294">
    <property type="component" value="Unassembled WGS sequence"/>
</dbReference>
<evidence type="ECO:0000256" key="1">
    <source>
        <dbReference type="SAM" id="MobiDB-lite"/>
    </source>
</evidence>
<organism evidence="2 3">
    <name type="scientific">Liparis tanakae</name>
    <name type="common">Tanaka's snailfish</name>
    <dbReference type="NCBI Taxonomy" id="230148"/>
    <lineage>
        <taxon>Eukaryota</taxon>
        <taxon>Metazoa</taxon>
        <taxon>Chordata</taxon>
        <taxon>Craniata</taxon>
        <taxon>Vertebrata</taxon>
        <taxon>Euteleostomi</taxon>
        <taxon>Actinopterygii</taxon>
        <taxon>Neopterygii</taxon>
        <taxon>Teleostei</taxon>
        <taxon>Neoteleostei</taxon>
        <taxon>Acanthomorphata</taxon>
        <taxon>Eupercaria</taxon>
        <taxon>Perciformes</taxon>
        <taxon>Cottioidei</taxon>
        <taxon>Cottales</taxon>
        <taxon>Liparidae</taxon>
        <taxon>Liparis</taxon>
    </lineage>
</organism>
<feature type="region of interest" description="Disordered" evidence="1">
    <location>
        <begin position="1"/>
        <end position="20"/>
    </location>
</feature>
<proteinExistence type="predicted"/>
<dbReference type="AlphaFoldDB" id="A0A4Z2GXR1"/>
<evidence type="ECO:0000313" key="2">
    <source>
        <dbReference type="EMBL" id="TNN57895.1"/>
    </source>
</evidence>
<feature type="region of interest" description="Disordered" evidence="1">
    <location>
        <begin position="25"/>
        <end position="63"/>
    </location>
</feature>